<dbReference type="GO" id="GO:0003677">
    <property type="term" value="F:DNA binding"/>
    <property type="evidence" value="ECO:0007669"/>
    <property type="project" value="UniProtKB-KW"/>
</dbReference>
<gene>
    <name evidence="1" type="ORF">MUA00_05455</name>
</gene>
<dbReference type="Gene3D" id="1.10.238.160">
    <property type="match status" value="1"/>
</dbReference>
<sequence length="173" mass="19127">MSEFSFTLIFTLPQSRQDPALWVQALGENGCDDALPGTGVTGRIALHFIREAQTARQAVVSAIQDVKRIIPGAGLAEVTPDLVGLTDIAELMGFSRQYMRKLMVSRQAFPAPVHNGKTAIWHLESVLRWLRETGVSKVPLPLLELSAVTRQCNLQRELAALDRDLQKQIGQLQ</sequence>
<dbReference type="Proteomes" id="UP001150641">
    <property type="component" value="Unassembled WGS sequence"/>
</dbReference>
<protein>
    <submittedName>
        <fullName evidence="1">DNA-binding protein</fullName>
    </submittedName>
</protein>
<evidence type="ECO:0000313" key="2">
    <source>
        <dbReference type="Proteomes" id="UP001150641"/>
    </source>
</evidence>
<organism evidence="1 2">
    <name type="scientific">Dryocola boscaweniae</name>
    <dbReference type="NCBI Taxonomy" id="2925397"/>
    <lineage>
        <taxon>Bacteria</taxon>
        <taxon>Pseudomonadati</taxon>
        <taxon>Pseudomonadota</taxon>
        <taxon>Gammaproteobacteria</taxon>
        <taxon>Enterobacterales</taxon>
        <taxon>Enterobacteriaceae</taxon>
        <taxon>Dryocola</taxon>
    </lineage>
</organism>
<keyword evidence="1" id="KW-0238">DNA-binding</keyword>
<dbReference type="RefSeq" id="WP_271122184.1">
    <property type="nucleotide sequence ID" value="NZ_JALHAN010000060.1"/>
</dbReference>
<dbReference type="EMBL" id="JALHAP010000073">
    <property type="protein sequence ID" value="MCT4701252.1"/>
    <property type="molecule type" value="Genomic_DNA"/>
</dbReference>
<dbReference type="AlphaFoldDB" id="A0A9X2W627"/>
<name>A0A9X2W627_9ENTR</name>
<reference evidence="1" key="1">
    <citation type="submission" date="2022-03" db="EMBL/GenBank/DDBJ databases">
        <title>Proposal of a novel genus Dryocolo and two novel species.</title>
        <authorList>
            <person name="Maddock D.W."/>
            <person name="Brady C.L."/>
            <person name="Denman S."/>
            <person name="Arnold D."/>
        </authorList>
    </citation>
    <scope>NUCLEOTIDE SEQUENCE</scope>
    <source>
        <strain evidence="1">H6W4</strain>
    </source>
</reference>
<comment type="caution">
    <text evidence="1">The sequence shown here is derived from an EMBL/GenBank/DDBJ whole genome shotgun (WGS) entry which is preliminary data.</text>
</comment>
<evidence type="ECO:0000313" key="1">
    <source>
        <dbReference type="EMBL" id="MCT4701252.1"/>
    </source>
</evidence>
<keyword evidence="2" id="KW-1185">Reference proteome</keyword>
<accession>A0A9X2W627</accession>
<proteinExistence type="predicted"/>